<dbReference type="AlphaFoldDB" id="A0A9D1HAC1"/>
<dbReference type="GO" id="GO:0002161">
    <property type="term" value="F:aminoacyl-tRNA deacylase activity"/>
    <property type="evidence" value="ECO:0007669"/>
    <property type="project" value="TreeGrafter"/>
</dbReference>
<dbReference type="GO" id="GO:0004813">
    <property type="term" value="F:alanine-tRNA ligase activity"/>
    <property type="evidence" value="ECO:0007669"/>
    <property type="project" value="UniProtKB-UniRule"/>
</dbReference>
<dbReference type="SUPFAM" id="SSF50447">
    <property type="entry name" value="Translation proteins"/>
    <property type="match status" value="1"/>
</dbReference>
<keyword evidence="9 11" id="KW-0648">Protein biosynthesis</keyword>
<dbReference type="FunFam" id="3.30.930.10:FF:000011">
    <property type="entry name" value="Alanine--tRNA ligase, cytoplasmic"/>
    <property type="match status" value="1"/>
</dbReference>
<feature type="binding site" evidence="11">
    <location>
        <position position="567"/>
    </location>
    <ligand>
        <name>Zn(2+)</name>
        <dbReference type="ChEBI" id="CHEBI:29105"/>
    </ligand>
</feature>
<comment type="domain">
    <text evidence="11">Consists of three domains; the N-terminal catalytic domain, the editing domain and the C-terminal C-Ala domain. The editing domain removes incorrectly charged amino acids, while the C-Ala domain, along with tRNA(Ala), serves as a bridge to cooperatively bring together the editing and aminoacylation centers thus stimulating deacylation of misacylated tRNAs.</text>
</comment>
<dbReference type="Gene3D" id="3.30.980.10">
    <property type="entry name" value="Threonyl-trna Synthetase, Chain A, domain 2"/>
    <property type="match status" value="1"/>
</dbReference>
<dbReference type="SUPFAM" id="SSF55186">
    <property type="entry name" value="ThrRS/AlaRS common domain"/>
    <property type="match status" value="1"/>
</dbReference>
<dbReference type="PANTHER" id="PTHR11777:SF9">
    <property type="entry name" value="ALANINE--TRNA LIGASE, CYTOPLASMIC"/>
    <property type="match status" value="1"/>
</dbReference>
<dbReference type="CDD" id="cd00673">
    <property type="entry name" value="AlaRS_core"/>
    <property type="match status" value="1"/>
</dbReference>
<comment type="caution">
    <text evidence="13">The sequence shown here is derived from an EMBL/GenBank/DDBJ whole genome shotgun (WGS) entry which is preliminary data.</text>
</comment>
<comment type="subcellular location">
    <subcellularLocation>
        <location evidence="11">Cytoplasm</location>
    </subcellularLocation>
</comment>
<dbReference type="InterPro" id="IPR003156">
    <property type="entry name" value="DHHA1_dom"/>
</dbReference>
<dbReference type="SUPFAM" id="SSF101353">
    <property type="entry name" value="Putative anticodon-binding domain of alanyl-tRNA synthetase (AlaRS)"/>
    <property type="match status" value="1"/>
</dbReference>
<comment type="similarity">
    <text evidence="1 11">Belongs to the class-II aminoacyl-tRNA synthetase family.</text>
</comment>
<dbReference type="InterPro" id="IPR018163">
    <property type="entry name" value="Thr/Ala-tRNA-synth_IIc_edit"/>
</dbReference>
<dbReference type="Gene3D" id="3.30.930.10">
    <property type="entry name" value="Bira Bifunctional Protein, Domain 2"/>
    <property type="match status" value="1"/>
</dbReference>
<dbReference type="FunFam" id="3.30.980.10:FF:000004">
    <property type="entry name" value="Alanine--tRNA ligase, cytoplasmic"/>
    <property type="match status" value="1"/>
</dbReference>
<reference evidence="13" key="1">
    <citation type="submission" date="2020-10" db="EMBL/GenBank/DDBJ databases">
        <authorList>
            <person name="Gilroy R."/>
        </authorList>
    </citation>
    <scope>NUCLEOTIDE SEQUENCE</scope>
    <source>
        <strain evidence="13">1383</strain>
    </source>
</reference>
<evidence type="ECO:0000259" key="12">
    <source>
        <dbReference type="PROSITE" id="PS50860"/>
    </source>
</evidence>
<comment type="cofactor">
    <cofactor evidence="11">
        <name>Zn(2+)</name>
        <dbReference type="ChEBI" id="CHEBI:29105"/>
    </cofactor>
    <text evidence="11">Binds 1 zinc ion per subunit.</text>
</comment>
<protein>
    <recommendedName>
        <fullName evidence="11">Alanine--tRNA ligase</fullName>
        <ecNumber evidence="11">6.1.1.7</ecNumber>
    </recommendedName>
    <alternativeName>
        <fullName evidence="11">Alanyl-tRNA synthetase</fullName>
        <shortName evidence="11">AlaRS</shortName>
    </alternativeName>
</protein>
<evidence type="ECO:0000256" key="11">
    <source>
        <dbReference type="HAMAP-Rule" id="MF_00036"/>
    </source>
</evidence>
<dbReference type="InterPro" id="IPR018164">
    <property type="entry name" value="Ala-tRNA-synth_IIc_N"/>
</dbReference>
<evidence type="ECO:0000256" key="1">
    <source>
        <dbReference type="ARBA" id="ARBA00008226"/>
    </source>
</evidence>
<dbReference type="PANTHER" id="PTHR11777">
    <property type="entry name" value="ALANYL-TRNA SYNTHETASE"/>
    <property type="match status" value="1"/>
</dbReference>
<keyword evidence="4 11" id="KW-0479">Metal-binding</keyword>
<dbReference type="GO" id="GO:0008270">
    <property type="term" value="F:zinc ion binding"/>
    <property type="evidence" value="ECO:0007669"/>
    <property type="project" value="UniProtKB-UniRule"/>
</dbReference>
<feature type="binding site" evidence="11">
    <location>
        <position position="563"/>
    </location>
    <ligand>
        <name>Zn(2+)</name>
        <dbReference type="ChEBI" id="CHEBI:29105"/>
    </ligand>
</feature>
<keyword evidence="3 11" id="KW-0436">Ligase</keyword>
<keyword evidence="10 11" id="KW-0030">Aminoacyl-tRNA synthetase</keyword>
<keyword evidence="7 11" id="KW-0067">ATP-binding</keyword>
<evidence type="ECO:0000256" key="7">
    <source>
        <dbReference type="ARBA" id="ARBA00022840"/>
    </source>
</evidence>
<evidence type="ECO:0000256" key="5">
    <source>
        <dbReference type="ARBA" id="ARBA00022741"/>
    </source>
</evidence>
<dbReference type="SUPFAM" id="SSF55681">
    <property type="entry name" value="Class II aaRS and biotin synthetases"/>
    <property type="match status" value="1"/>
</dbReference>
<dbReference type="EMBL" id="DVLY01000142">
    <property type="protein sequence ID" value="HIT98318.1"/>
    <property type="molecule type" value="Genomic_DNA"/>
</dbReference>
<gene>
    <name evidence="11 13" type="primary">alaS</name>
    <name evidence="13" type="ORF">IAC44_05705</name>
</gene>
<comment type="function">
    <text evidence="11">Catalyzes the attachment of alanine to tRNA(Ala) in a two-step reaction: alanine is first activated by ATP to form Ala-AMP and then transferred to the acceptor end of tRNA(Ala). Also edits incorrectly charged Ser-tRNA(Ala) and Gly-tRNA(Ala) via its editing domain.</text>
</comment>
<keyword evidence="2 11" id="KW-0820">tRNA-binding</keyword>
<dbReference type="Gene3D" id="2.40.30.130">
    <property type="match status" value="1"/>
</dbReference>
<accession>A0A9D1HAC1</accession>
<keyword evidence="11" id="KW-0963">Cytoplasm</keyword>
<evidence type="ECO:0000256" key="2">
    <source>
        <dbReference type="ARBA" id="ARBA00022555"/>
    </source>
</evidence>
<dbReference type="Gene3D" id="3.30.54.20">
    <property type="match status" value="1"/>
</dbReference>
<evidence type="ECO:0000256" key="9">
    <source>
        <dbReference type="ARBA" id="ARBA00022917"/>
    </source>
</evidence>
<proteinExistence type="inferred from homology"/>
<name>A0A9D1HAC1_9FLAO</name>
<dbReference type="PROSITE" id="PS50860">
    <property type="entry name" value="AA_TRNA_LIGASE_II_ALA"/>
    <property type="match status" value="1"/>
</dbReference>
<dbReference type="GO" id="GO:0006419">
    <property type="term" value="P:alanyl-tRNA aminoacylation"/>
    <property type="evidence" value="ECO:0007669"/>
    <property type="project" value="UniProtKB-UniRule"/>
</dbReference>
<dbReference type="InterPro" id="IPR018165">
    <property type="entry name" value="Ala-tRNA-synth_IIc_core"/>
</dbReference>
<feature type="binding site" evidence="11">
    <location>
        <position position="669"/>
    </location>
    <ligand>
        <name>Zn(2+)</name>
        <dbReference type="ChEBI" id="CHEBI:29105"/>
    </ligand>
</feature>
<evidence type="ECO:0000313" key="13">
    <source>
        <dbReference type="EMBL" id="HIT98318.1"/>
    </source>
</evidence>
<dbReference type="InterPro" id="IPR050058">
    <property type="entry name" value="Ala-tRNA_ligase"/>
</dbReference>
<dbReference type="InterPro" id="IPR002318">
    <property type="entry name" value="Ala-tRNA-lgiase_IIc"/>
</dbReference>
<dbReference type="InterPro" id="IPR045864">
    <property type="entry name" value="aa-tRNA-synth_II/BPL/LPL"/>
</dbReference>
<evidence type="ECO:0000256" key="4">
    <source>
        <dbReference type="ARBA" id="ARBA00022723"/>
    </source>
</evidence>
<dbReference type="GO" id="GO:0000049">
    <property type="term" value="F:tRNA binding"/>
    <property type="evidence" value="ECO:0007669"/>
    <property type="project" value="UniProtKB-KW"/>
</dbReference>
<organism evidence="13 14">
    <name type="scientific">Candidatus Merdimorpha stercoravium</name>
    <dbReference type="NCBI Taxonomy" id="2840863"/>
    <lineage>
        <taxon>Bacteria</taxon>
        <taxon>Pseudomonadati</taxon>
        <taxon>Bacteroidota</taxon>
        <taxon>Flavobacteriia</taxon>
        <taxon>Flavobacteriales</taxon>
        <taxon>Candidatus Merdimorpha</taxon>
    </lineage>
</organism>
<dbReference type="GO" id="GO:0005524">
    <property type="term" value="F:ATP binding"/>
    <property type="evidence" value="ECO:0007669"/>
    <property type="project" value="UniProtKB-UniRule"/>
</dbReference>
<evidence type="ECO:0000256" key="6">
    <source>
        <dbReference type="ARBA" id="ARBA00022833"/>
    </source>
</evidence>
<dbReference type="Proteomes" id="UP000824161">
    <property type="component" value="Unassembled WGS sequence"/>
</dbReference>
<dbReference type="InterPro" id="IPR018162">
    <property type="entry name" value="Ala-tRNA-ligase_IIc_anticod-bd"/>
</dbReference>
<keyword evidence="5 11" id="KW-0547">Nucleotide-binding</keyword>
<dbReference type="InterPro" id="IPR012947">
    <property type="entry name" value="tRNA_SAD"/>
</dbReference>
<dbReference type="NCBIfam" id="TIGR00344">
    <property type="entry name" value="alaS"/>
    <property type="match status" value="1"/>
</dbReference>
<feature type="binding site" evidence="11">
    <location>
        <position position="665"/>
    </location>
    <ligand>
        <name>Zn(2+)</name>
        <dbReference type="ChEBI" id="CHEBI:29105"/>
    </ligand>
</feature>
<keyword evidence="6 11" id="KW-0862">Zinc</keyword>
<dbReference type="SMART" id="SM00863">
    <property type="entry name" value="tRNA_SAD"/>
    <property type="match status" value="1"/>
</dbReference>
<dbReference type="Pfam" id="PF02272">
    <property type="entry name" value="DHHA1"/>
    <property type="match status" value="1"/>
</dbReference>
<feature type="domain" description="Alanyl-transfer RNA synthetases family profile" evidence="12">
    <location>
        <begin position="1"/>
        <end position="708"/>
    </location>
</feature>
<comment type="catalytic activity">
    <reaction evidence="11">
        <text>tRNA(Ala) + L-alanine + ATP = L-alanyl-tRNA(Ala) + AMP + diphosphate</text>
        <dbReference type="Rhea" id="RHEA:12540"/>
        <dbReference type="Rhea" id="RHEA-COMP:9657"/>
        <dbReference type="Rhea" id="RHEA-COMP:9923"/>
        <dbReference type="ChEBI" id="CHEBI:30616"/>
        <dbReference type="ChEBI" id="CHEBI:33019"/>
        <dbReference type="ChEBI" id="CHEBI:57972"/>
        <dbReference type="ChEBI" id="CHEBI:78442"/>
        <dbReference type="ChEBI" id="CHEBI:78497"/>
        <dbReference type="ChEBI" id="CHEBI:456215"/>
        <dbReference type="EC" id="6.1.1.7"/>
    </reaction>
</comment>
<evidence type="ECO:0000256" key="3">
    <source>
        <dbReference type="ARBA" id="ARBA00022598"/>
    </source>
</evidence>
<dbReference type="Gene3D" id="3.10.310.40">
    <property type="match status" value="1"/>
</dbReference>
<reference evidence="13" key="2">
    <citation type="journal article" date="2021" name="PeerJ">
        <title>Extensive microbial diversity within the chicken gut microbiome revealed by metagenomics and culture.</title>
        <authorList>
            <person name="Gilroy R."/>
            <person name="Ravi A."/>
            <person name="Getino M."/>
            <person name="Pursley I."/>
            <person name="Horton D.L."/>
            <person name="Alikhan N.F."/>
            <person name="Baker D."/>
            <person name="Gharbi K."/>
            <person name="Hall N."/>
            <person name="Watson M."/>
            <person name="Adriaenssens E.M."/>
            <person name="Foster-Nyarko E."/>
            <person name="Jarju S."/>
            <person name="Secka A."/>
            <person name="Antonio M."/>
            <person name="Oren A."/>
            <person name="Chaudhuri R.R."/>
            <person name="La Ragione R."/>
            <person name="Hildebrand F."/>
            <person name="Pallen M.J."/>
        </authorList>
    </citation>
    <scope>NUCLEOTIDE SEQUENCE</scope>
    <source>
        <strain evidence="13">1383</strain>
    </source>
</reference>
<dbReference type="Pfam" id="PF01411">
    <property type="entry name" value="tRNA-synt_2c"/>
    <property type="match status" value="1"/>
</dbReference>
<dbReference type="EC" id="6.1.1.7" evidence="11"/>
<dbReference type="Pfam" id="PF07973">
    <property type="entry name" value="tRNA_SAD"/>
    <property type="match status" value="1"/>
</dbReference>
<dbReference type="GO" id="GO:0005737">
    <property type="term" value="C:cytoplasm"/>
    <property type="evidence" value="ECO:0007669"/>
    <property type="project" value="UniProtKB-SubCell"/>
</dbReference>
<dbReference type="PRINTS" id="PR00980">
    <property type="entry name" value="TRNASYNTHALA"/>
</dbReference>
<evidence type="ECO:0000313" key="14">
    <source>
        <dbReference type="Proteomes" id="UP000824161"/>
    </source>
</evidence>
<evidence type="ECO:0000256" key="8">
    <source>
        <dbReference type="ARBA" id="ARBA00022884"/>
    </source>
</evidence>
<sequence length="874" mass="98229">MKSQEVRKRFLDFFASKGHHIETSAPIVLKDDPTLMFTNAGMNQFKDIFLGLAPARFPRVADTQKCLRVSGKHNDLEEVGVDTYHHTMFEMLGNWSFGDYFKEEAIAWAWELLTQVYGIDPEILYVTVFEGDATEGLEKDLEAYEIWKKYVPESRIVMGNKHDNFWEMGDQGPCGPSSEIHVDLRPAAERAAVPGRDLVNGDNPQVIEIWNLVFMQYNRRADGSLEPLPARCVDTGMGFERLCRTLEGKASNYDTDIFMPYIHALEQMSGKRYGEDPQTDVAIRVVADHIRAVAFAIADGQLPSNAGAGYVIRRILRRAVRYGYSFLDLREPFMYRLVEVMDREMGDSFPELRAGRKLIESVVREEELSFLSTLEKGLARLNQIVVDTQGKVIAGEKAFELYDTYGFPLDLTELLAREAGFSVDVEGFEQQMQAQKERARRAAATRVDDWEILSDETGCVFVGYDTLECDVRIAKYRRVENKKGAFYQLVFPVTPFYAESGGQVGDTGYLEDENGHRTEVLATIKENNVPIHIVKNLPEGVHLNATFRAVVDGERRMATACNHSATHLLHKALRTVLGTHVEQKGSAVGPEGLRFDFSHFSKMTDEQLRQVEELVNRDIKAGYALQEDREKDYRQALAEGVTALFSEKYGDRVRTVRFGDSYELCGGTHVDNTLRIRLFKILSEGAIAAGIRRIEAITGDEAVKYYRQREHELAVLRDIFKGNHDLEKAAVTMVAENAALRKEVEGFLRQKVARLKDELKRSMQPVGDCNFVSGVVELDPVFVKSLIFELGNEVDHAFVVIGNKENNRKAGISVLISEDLVREHGWHAGNLVRDLARCIGGGGGGQPTYATAGGKNPEGLVEALAKAEEVVKER</sequence>
<keyword evidence="8 11" id="KW-0694">RNA-binding</keyword>
<dbReference type="FunFam" id="3.10.310.40:FF:000001">
    <property type="entry name" value="Alanine--tRNA ligase"/>
    <property type="match status" value="1"/>
</dbReference>
<evidence type="ECO:0000256" key="10">
    <source>
        <dbReference type="ARBA" id="ARBA00023146"/>
    </source>
</evidence>
<dbReference type="InterPro" id="IPR023033">
    <property type="entry name" value="Ala_tRNA_ligase_euk/bac"/>
</dbReference>
<dbReference type="HAMAP" id="MF_00036_B">
    <property type="entry name" value="Ala_tRNA_synth_B"/>
    <property type="match status" value="1"/>
</dbReference>
<dbReference type="InterPro" id="IPR009000">
    <property type="entry name" value="Transl_B-barrel_sf"/>
</dbReference>